<accession>A0A3Y9C316</accession>
<dbReference type="InterPro" id="IPR026856">
    <property type="entry name" value="Sialidase_fam"/>
</dbReference>
<dbReference type="GO" id="GO:0005737">
    <property type="term" value="C:cytoplasm"/>
    <property type="evidence" value="ECO:0007669"/>
    <property type="project" value="TreeGrafter"/>
</dbReference>
<dbReference type="InterPro" id="IPR011040">
    <property type="entry name" value="Sialidase"/>
</dbReference>
<dbReference type="Gene3D" id="2.40.128.130">
    <property type="entry name" value="Autotransporter beta-domain"/>
    <property type="match status" value="1"/>
</dbReference>
<comment type="catalytic activity">
    <reaction evidence="1">
        <text>Hydrolysis of alpha-(2-&gt;3)-, alpha-(2-&gt;6)-, alpha-(2-&gt;8)- glycosidic linkages of terminal sialic acid residues in oligosaccharides, glycoproteins, glycolipids, colominic acid and synthetic substrates.</text>
        <dbReference type="EC" id="3.2.1.18"/>
    </reaction>
</comment>
<dbReference type="GO" id="GO:0004308">
    <property type="term" value="F:exo-alpha-sialidase activity"/>
    <property type="evidence" value="ECO:0007669"/>
    <property type="project" value="UniProtKB-EC"/>
</dbReference>
<dbReference type="Pfam" id="PF13088">
    <property type="entry name" value="BNR_2"/>
    <property type="match status" value="1"/>
</dbReference>
<dbReference type="EMBL" id="AAAFYZ010000057">
    <property type="protein sequence ID" value="EAB8478343.1"/>
    <property type="molecule type" value="Genomic_DNA"/>
</dbReference>
<dbReference type="AlphaFoldDB" id="A0A3Y9C316"/>
<dbReference type="CDD" id="cd15482">
    <property type="entry name" value="Sialidase_non-viral"/>
    <property type="match status" value="1"/>
</dbReference>
<organism evidence="5">
    <name type="scientific">Salmonella enterica subsp. enterica serovar Java</name>
    <dbReference type="NCBI Taxonomy" id="224729"/>
    <lineage>
        <taxon>Bacteria</taxon>
        <taxon>Pseudomonadati</taxon>
        <taxon>Pseudomonadota</taxon>
        <taxon>Gammaproteobacteria</taxon>
        <taxon>Enterobacterales</taxon>
        <taxon>Enterobacteriaceae</taxon>
        <taxon>Salmonella</taxon>
    </lineage>
</organism>
<evidence type="ECO:0000256" key="1">
    <source>
        <dbReference type="ARBA" id="ARBA00000427"/>
    </source>
</evidence>
<evidence type="ECO:0000256" key="3">
    <source>
        <dbReference type="ARBA" id="ARBA00012733"/>
    </source>
</evidence>
<dbReference type="InterPro" id="IPR036278">
    <property type="entry name" value="Sialidase_sf"/>
</dbReference>
<dbReference type="EC" id="3.2.1.18" evidence="3"/>
<dbReference type="SUPFAM" id="SSF103515">
    <property type="entry name" value="Autotransporter"/>
    <property type="match status" value="1"/>
</dbReference>
<comment type="similarity">
    <text evidence="2">Belongs to the glycosyl hydrolase 33 family.</text>
</comment>
<sequence length="701" mass="78358">MKINKLILFGFFITPYSDASTTTGKLPVNDGWHSPQQIFSQHQKTSTNAYRIPAITATTQGTVIAVSDARADGTSDIGLNKDVHFGYRISTDGGNTWSHEQEIIPDIKGKHQISDPAIVHNTDTGSTFLFGFYNDRFITAKPVSNNSDFFMFKSDDGGKTWDKGVSLYNLAPPGYKYILQGPGSGMYYKGTVYIAAQAWHNDKDNINGGTTATSGFIYSTDNGKTWSSAWLRPDSQINGKPGTDGLPDITSESSIFHHDGYIYLSAKPETRREVENRIVYRTNNNGETWERVKEDFLPDNVSRAETSSLSLDDNVYLVGYTTQTKRAGRDGVWITTNTGRRIQVFDAPVNGYTSLAQDANNLYILFEGQGDMYFQRYDISSRDYANLNAVILNRSDDLFYIQDKLRGNTSYIKGSYGKNDSSGAELFYASDRVKFGIFHSKQTNNSKHVYGTVNYSNDDTSFLLSKDHVVFPGDNIFVGYQNSDIDYVNKSHNDVSSWLAGYSLSHDFDWLIYGVKLNGIYSRNDFSRNHYEGLGRTATFDSYSLAIKNELAREFHFMGNVKTNVESGLNTTYFNHSGFTEKGGNGWNNVTLDNSGNWSNQLYANAEISKLFDISHKADLTLTARVMYQYELMNSDSWAENYTVLDSHRVMSPPVKKHSGGLTTGYLNAALNINRQTDIIAGVSLNTDGDNMVGGTIKYTF</sequence>
<gene>
    <name evidence="5" type="ORF">AU894_19395</name>
</gene>
<comment type="caution">
    <text evidence="5">The sequence shown here is derived from an EMBL/GenBank/DDBJ whole genome shotgun (WGS) entry which is preliminary data.</text>
</comment>
<dbReference type="GO" id="GO:0009313">
    <property type="term" value="P:oligosaccharide catabolic process"/>
    <property type="evidence" value="ECO:0007669"/>
    <property type="project" value="TreeGrafter"/>
</dbReference>
<evidence type="ECO:0000256" key="2">
    <source>
        <dbReference type="ARBA" id="ARBA00009348"/>
    </source>
</evidence>
<dbReference type="Proteomes" id="UP000839644">
    <property type="component" value="Unassembled WGS sequence"/>
</dbReference>
<dbReference type="SUPFAM" id="SSF50939">
    <property type="entry name" value="Sialidases"/>
    <property type="match status" value="1"/>
</dbReference>
<dbReference type="InterPro" id="IPR036709">
    <property type="entry name" value="Autotransporte_beta_dom_sf"/>
</dbReference>
<evidence type="ECO:0000313" key="5">
    <source>
        <dbReference type="EMBL" id="EAB8478343.1"/>
    </source>
</evidence>
<proteinExistence type="inferred from homology"/>
<name>A0A3Y9C316_SALEB</name>
<feature type="domain" description="Sialidase" evidence="4">
    <location>
        <begin position="80"/>
        <end position="326"/>
    </location>
</feature>
<dbReference type="GO" id="GO:0006689">
    <property type="term" value="P:ganglioside catabolic process"/>
    <property type="evidence" value="ECO:0007669"/>
    <property type="project" value="TreeGrafter"/>
</dbReference>
<dbReference type="PANTHER" id="PTHR10628:SF30">
    <property type="entry name" value="EXO-ALPHA-SIALIDASE"/>
    <property type="match status" value="1"/>
</dbReference>
<protein>
    <recommendedName>
        <fullName evidence="3">exo-alpha-sialidase</fullName>
        <ecNumber evidence="3">3.2.1.18</ecNumber>
    </recommendedName>
</protein>
<evidence type="ECO:0000259" key="4">
    <source>
        <dbReference type="Pfam" id="PF13088"/>
    </source>
</evidence>
<reference evidence="5" key="1">
    <citation type="submission" date="2018-08" db="EMBL/GenBank/DDBJ databases">
        <authorList>
            <person name="Ashton P.M."/>
            <person name="Dallman T."/>
            <person name="Nair S."/>
            <person name="De Pinna E."/>
            <person name="Peters T."/>
            <person name="Grant K."/>
        </authorList>
    </citation>
    <scope>NUCLEOTIDE SEQUENCE [LARGE SCALE GENOMIC DNA]</scope>
    <source>
        <strain evidence="5">43913</strain>
    </source>
</reference>
<dbReference type="PANTHER" id="PTHR10628">
    <property type="entry name" value="SIALIDASE"/>
    <property type="match status" value="1"/>
</dbReference>
<dbReference type="Gene3D" id="2.120.10.10">
    <property type="match status" value="1"/>
</dbReference>
<dbReference type="GO" id="GO:0016020">
    <property type="term" value="C:membrane"/>
    <property type="evidence" value="ECO:0007669"/>
    <property type="project" value="TreeGrafter"/>
</dbReference>